<keyword evidence="2" id="KW-1185">Reference proteome</keyword>
<dbReference type="Proteomes" id="UP001057452">
    <property type="component" value="Chromosome 13"/>
</dbReference>
<proteinExistence type="predicted"/>
<comment type="caution">
    <text evidence="1">The sequence shown here is derived from an EMBL/GenBank/DDBJ whole genome shotgun (WGS) entry which is preliminary data.</text>
</comment>
<evidence type="ECO:0000313" key="1">
    <source>
        <dbReference type="EMBL" id="KAI4815790.1"/>
    </source>
</evidence>
<protein>
    <submittedName>
        <fullName evidence="1">Uncharacterized protein</fullName>
    </submittedName>
</protein>
<gene>
    <name evidence="1" type="ORF">KUCAC02_005917</name>
</gene>
<organism evidence="1 2">
    <name type="scientific">Chaenocephalus aceratus</name>
    <name type="common">Blackfin icefish</name>
    <name type="synonym">Chaenichthys aceratus</name>
    <dbReference type="NCBI Taxonomy" id="36190"/>
    <lineage>
        <taxon>Eukaryota</taxon>
        <taxon>Metazoa</taxon>
        <taxon>Chordata</taxon>
        <taxon>Craniata</taxon>
        <taxon>Vertebrata</taxon>
        <taxon>Euteleostomi</taxon>
        <taxon>Actinopterygii</taxon>
        <taxon>Neopterygii</taxon>
        <taxon>Teleostei</taxon>
        <taxon>Neoteleostei</taxon>
        <taxon>Acanthomorphata</taxon>
        <taxon>Eupercaria</taxon>
        <taxon>Perciformes</taxon>
        <taxon>Notothenioidei</taxon>
        <taxon>Channichthyidae</taxon>
        <taxon>Chaenocephalus</taxon>
    </lineage>
</organism>
<dbReference type="EMBL" id="CM043797">
    <property type="protein sequence ID" value="KAI4815790.1"/>
    <property type="molecule type" value="Genomic_DNA"/>
</dbReference>
<name>A0ACB9WQY3_CHAAC</name>
<accession>A0ACB9WQY3</accession>
<reference evidence="1" key="1">
    <citation type="submission" date="2022-05" db="EMBL/GenBank/DDBJ databases">
        <title>Chromosome-level genome of Chaenocephalus aceratus.</title>
        <authorList>
            <person name="Park H."/>
        </authorList>
    </citation>
    <scope>NUCLEOTIDE SEQUENCE</scope>
    <source>
        <strain evidence="1">KU_202001</strain>
    </source>
</reference>
<evidence type="ECO:0000313" key="2">
    <source>
        <dbReference type="Proteomes" id="UP001057452"/>
    </source>
</evidence>
<sequence>MRRNRLGKEDWVSIKWQPGKITHTFQKDATSCGVFVMQMAKMTVKEFPKIPKTFHIKSSKQCLQHLRRDMAEETLKGSVSKDDFCSFCGIEDLPTTAVDAVWRLEVSLCNFYQRYQDLGRNNKE</sequence>